<evidence type="ECO:0000256" key="1">
    <source>
        <dbReference type="SAM" id="MobiDB-lite"/>
    </source>
</evidence>
<evidence type="ECO:0000313" key="2">
    <source>
        <dbReference type="EMBL" id="OIQ52351.1"/>
    </source>
</evidence>
<keyword evidence="3" id="KW-1185">Reference proteome</keyword>
<evidence type="ECO:0000313" key="3">
    <source>
        <dbReference type="Proteomes" id="UP000181901"/>
    </source>
</evidence>
<feature type="compositionally biased region" description="Polar residues" evidence="1">
    <location>
        <begin position="196"/>
        <end position="207"/>
    </location>
</feature>
<dbReference type="AlphaFoldDB" id="A0A1J5NGL7"/>
<dbReference type="RefSeq" id="WP_071544414.1">
    <property type="nucleotide sequence ID" value="NZ_LKAQ01000001.1"/>
</dbReference>
<dbReference type="Proteomes" id="UP000181901">
    <property type="component" value="Unassembled WGS sequence"/>
</dbReference>
<accession>A0A1J5NGL7</accession>
<dbReference type="EMBL" id="LKAQ01000001">
    <property type="protein sequence ID" value="OIQ52351.1"/>
    <property type="molecule type" value="Genomic_DNA"/>
</dbReference>
<name>A0A1J5NGL7_9BACT</name>
<dbReference type="OrthoDB" id="5450134at2"/>
<proteinExistence type="predicted"/>
<comment type="caution">
    <text evidence="2">The sequence shown here is derived from an EMBL/GenBank/DDBJ whole genome shotgun (WGS) entry which is preliminary data.</text>
</comment>
<reference evidence="2 3" key="1">
    <citation type="submission" date="2015-09" db="EMBL/GenBank/DDBJ databases">
        <title>Genome of Desulfovibrio dechloracetivorans BerOc1, a mercury methylating strain isolated from highly hydrocarbons and metals contaminated coastal sediments.</title>
        <authorList>
            <person name="Goni Urriza M."/>
            <person name="Gassie C."/>
            <person name="Bouchez O."/>
            <person name="Klopp C."/>
            <person name="Ranchou-Peyruse A."/>
            <person name="Remy G."/>
        </authorList>
    </citation>
    <scope>NUCLEOTIDE SEQUENCE [LARGE SCALE GENOMIC DNA]</scope>
    <source>
        <strain evidence="2 3">BerOc1</strain>
    </source>
</reference>
<protein>
    <submittedName>
        <fullName evidence="2">Uncharacterized protein</fullName>
    </submittedName>
</protein>
<gene>
    <name evidence="2" type="ORF">BerOc1_00826</name>
</gene>
<organism evidence="2 3">
    <name type="scientific">Pseudodesulfovibrio hydrargyri</name>
    <dbReference type="NCBI Taxonomy" id="2125990"/>
    <lineage>
        <taxon>Bacteria</taxon>
        <taxon>Pseudomonadati</taxon>
        <taxon>Thermodesulfobacteriota</taxon>
        <taxon>Desulfovibrionia</taxon>
        <taxon>Desulfovibrionales</taxon>
        <taxon>Desulfovibrionaceae</taxon>
    </lineage>
</organism>
<sequence>MEIIFSAHGHSCDLALHPVSEKTARTIQKYGSEVYSMRALEWWRKGKTATWGMRIDDMCNIQVSVDGKPVEFDYNRIIADPLKIRRRMYLDSRAKYLCVLGFDNEMCKFSWKWSDVTEYDPSKFEFMVHQWDRIMGEEGYFILDEIRYCNEFATSHDWCDASGFTLVPPRIIDLDEVRRELAQGGPEHIGPAFPSPQHTTPSPKSPE</sequence>
<feature type="region of interest" description="Disordered" evidence="1">
    <location>
        <begin position="184"/>
        <end position="207"/>
    </location>
</feature>